<keyword evidence="4 10" id="KW-0812">Transmembrane</keyword>
<dbReference type="InterPro" id="IPR004117">
    <property type="entry name" value="7tm6_olfct_rcpt"/>
</dbReference>
<evidence type="ECO:0000256" key="10">
    <source>
        <dbReference type="RuleBase" id="RU351113"/>
    </source>
</evidence>
<feature type="transmembrane region" description="Helical" evidence="10">
    <location>
        <begin position="297"/>
        <end position="315"/>
    </location>
</feature>
<evidence type="ECO:0000256" key="3">
    <source>
        <dbReference type="ARBA" id="ARBA00022606"/>
    </source>
</evidence>
<reference evidence="11" key="1">
    <citation type="journal article" date="2016" name="BMC Genomics">
        <title>Antennal transcriptome analysis and expression profiles of odorant binding proteins in Eogystia hippophaecolus (Lepidoptera: Cossidae).</title>
        <authorList>
            <person name="Hu P."/>
            <person name="Tao J."/>
            <person name="Cui M."/>
            <person name="Gao C."/>
            <person name="Lu P."/>
            <person name="Luo Y."/>
        </authorList>
    </citation>
    <scope>NUCLEOTIDE SEQUENCE</scope>
</reference>
<dbReference type="GO" id="GO:0005886">
    <property type="term" value="C:plasma membrane"/>
    <property type="evidence" value="ECO:0007669"/>
    <property type="project" value="UniProtKB-SubCell"/>
</dbReference>
<name>A0A1B3P5L1_EOGHI</name>
<organism evidence="11">
    <name type="scientific">Eogystia hippophaecolus</name>
    <name type="common">Moth</name>
    <name type="synonym">Holcocerus hippophaecolus</name>
    <dbReference type="NCBI Taxonomy" id="1206364"/>
    <lineage>
        <taxon>Eukaryota</taxon>
        <taxon>Metazoa</taxon>
        <taxon>Ecdysozoa</taxon>
        <taxon>Arthropoda</taxon>
        <taxon>Hexapoda</taxon>
        <taxon>Insecta</taxon>
        <taxon>Pterygota</taxon>
        <taxon>Neoptera</taxon>
        <taxon>Endopterygota</taxon>
        <taxon>Lepidoptera</taxon>
        <taxon>Glossata</taxon>
        <taxon>Ditrysia</taxon>
        <taxon>Cossoidea</taxon>
        <taxon>Cossidae</taxon>
        <taxon>Cossinae</taxon>
        <taxon>Eogystia</taxon>
    </lineage>
</organism>
<feature type="transmembrane region" description="Helical" evidence="10">
    <location>
        <begin position="72"/>
        <end position="90"/>
    </location>
</feature>
<accession>A0A1B3P5L1</accession>
<dbReference type="PANTHER" id="PTHR21137">
    <property type="entry name" value="ODORANT RECEPTOR"/>
    <property type="match status" value="1"/>
</dbReference>
<dbReference type="Pfam" id="PF02949">
    <property type="entry name" value="7tm_6"/>
    <property type="match status" value="1"/>
</dbReference>
<feature type="transmembrane region" description="Helical" evidence="10">
    <location>
        <begin position="124"/>
        <end position="142"/>
    </location>
</feature>
<evidence type="ECO:0000313" key="11">
    <source>
        <dbReference type="EMBL" id="AOG12908.1"/>
    </source>
</evidence>
<dbReference type="EMBL" id="KX655959">
    <property type="protein sequence ID" value="AOG12908.1"/>
    <property type="molecule type" value="mRNA"/>
</dbReference>
<evidence type="ECO:0000256" key="7">
    <source>
        <dbReference type="ARBA" id="ARBA00023136"/>
    </source>
</evidence>
<evidence type="ECO:0000256" key="5">
    <source>
        <dbReference type="ARBA" id="ARBA00022725"/>
    </source>
</evidence>
<dbReference type="GO" id="GO:0007165">
    <property type="term" value="P:signal transduction"/>
    <property type="evidence" value="ECO:0007669"/>
    <property type="project" value="UniProtKB-KW"/>
</dbReference>
<keyword evidence="6 10" id="KW-1133">Transmembrane helix</keyword>
<keyword evidence="5 10" id="KW-0552">Olfaction</keyword>
<dbReference type="PANTHER" id="PTHR21137:SF35">
    <property type="entry name" value="ODORANT RECEPTOR 19A-RELATED"/>
    <property type="match status" value="1"/>
</dbReference>
<evidence type="ECO:0000256" key="2">
    <source>
        <dbReference type="ARBA" id="ARBA00022475"/>
    </source>
</evidence>
<feature type="transmembrane region" description="Helical" evidence="10">
    <location>
        <begin position="38"/>
        <end position="60"/>
    </location>
</feature>
<dbReference type="GO" id="GO:0004984">
    <property type="term" value="F:olfactory receptor activity"/>
    <property type="evidence" value="ECO:0007669"/>
    <property type="project" value="InterPro"/>
</dbReference>
<evidence type="ECO:0000256" key="9">
    <source>
        <dbReference type="ARBA" id="ARBA00023224"/>
    </source>
</evidence>
<evidence type="ECO:0000256" key="6">
    <source>
        <dbReference type="ARBA" id="ARBA00022989"/>
    </source>
</evidence>
<evidence type="ECO:0000256" key="8">
    <source>
        <dbReference type="ARBA" id="ARBA00023170"/>
    </source>
</evidence>
<proteinExistence type="evidence at transcript level"/>
<keyword evidence="8 10" id="KW-0675">Receptor</keyword>
<evidence type="ECO:0000256" key="4">
    <source>
        <dbReference type="ARBA" id="ARBA00022692"/>
    </source>
</evidence>
<feature type="transmembrane region" description="Helical" evidence="10">
    <location>
        <begin position="262"/>
        <end position="285"/>
    </location>
</feature>
<keyword evidence="3 10" id="KW-0716">Sensory transduction</keyword>
<keyword evidence="9 10" id="KW-0807">Transducer</keyword>
<evidence type="ECO:0000256" key="1">
    <source>
        <dbReference type="ARBA" id="ARBA00004651"/>
    </source>
</evidence>
<comment type="caution">
    <text evidence="10">Lacks conserved residue(s) required for the propagation of feature annotation.</text>
</comment>
<keyword evidence="7 10" id="KW-0472">Membrane</keyword>
<dbReference type="GO" id="GO:0005549">
    <property type="term" value="F:odorant binding"/>
    <property type="evidence" value="ECO:0007669"/>
    <property type="project" value="InterPro"/>
</dbReference>
<sequence>MSKSTKSLLRAFCKYVYYAGAGNCWYEDTYRETYLYKAYALISFSIYTTMIFLENLAAWFGSFPEVEKNSAVMFAAIHNIVLPKMFLLLYHKKSIRKLNYEMATVGEKIEEKYVMERQARKAKIGIILYVISVYLSLGAYGVESTRKVIVEGAPFYTVVTYLPQYDDSTIVASIFRVVFYITWLYMMLPMMSADCMPITHLITMTYKFITLRHHYRRIREEFDKDLLTMDKRRAAEKLRAGCLEGILMHQKLMFLADEINRIFGIIMSLQVCESSAVAVLLLLRLALSPHLDLTNAFMTYTFVGSLFLLLALNLWNAGEITYQASLLSHAMFYCGWNLCDMDKQSHHDIRRLVLIGCAQAQKPLILKAFGIQDLSYETFVSVARMTYSIFAVFYQRGEQN</sequence>
<keyword evidence="2" id="KW-1003">Cell membrane</keyword>
<dbReference type="AlphaFoldDB" id="A0A1B3P5L1"/>
<comment type="similarity">
    <text evidence="10">Belongs to the insect chemoreceptor superfamily. Heteromeric odorant receptor channel (TC 1.A.69) family.</text>
</comment>
<comment type="subcellular location">
    <subcellularLocation>
        <location evidence="1 10">Cell membrane</location>
        <topology evidence="1 10">Multi-pass membrane protein</topology>
    </subcellularLocation>
</comment>
<feature type="transmembrane region" description="Helical" evidence="10">
    <location>
        <begin position="170"/>
        <end position="188"/>
    </location>
</feature>
<protein>
    <recommendedName>
        <fullName evidence="10">Odorant receptor</fullName>
    </recommendedName>
</protein>